<organism evidence="1">
    <name type="scientific">bioreactor metagenome</name>
    <dbReference type="NCBI Taxonomy" id="1076179"/>
    <lineage>
        <taxon>unclassified sequences</taxon>
        <taxon>metagenomes</taxon>
        <taxon>ecological metagenomes</taxon>
    </lineage>
</organism>
<evidence type="ECO:0000313" key="1">
    <source>
        <dbReference type="EMBL" id="MPN47634.1"/>
    </source>
</evidence>
<accession>A0A645IH51</accession>
<protein>
    <submittedName>
        <fullName evidence="1">Uncharacterized protein</fullName>
    </submittedName>
</protein>
<dbReference type="AlphaFoldDB" id="A0A645IH51"/>
<sequence length="105" mass="12366">MVVERVAVNCVDAKQHGYAQPRAKRDLLQLPRVVPQHVQKRARAEPRPAQRFLARYIGKGNLHHLRGLFLQRHLRKQGFHAHFEFGVLRTIHRHSLFQQNNCCFD</sequence>
<comment type="caution">
    <text evidence="1">The sequence shown here is derived from an EMBL/GenBank/DDBJ whole genome shotgun (WGS) entry which is preliminary data.</text>
</comment>
<proteinExistence type="predicted"/>
<gene>
    <name evidence="1" type="ORF">SDC9_195237</name>
</gene>
<name>A0A645IH51_9ZZZZ</name>
<reference evidence="1" key="1">
    <citation type="submission" date="2019-08" db="EMBL/GenBank/DDBJ databases">
        <authorList>
            <person name="Kucharzyk K."/>
            <person name="Murdoch R.W."/>
            <person name="Higgins S."/>
            <person name="Loffler F."/>
        </authorList>
    </citation>
    <scope>NUCLEOTIDE SEQUENCE</scope>
</reference>
<dbReference type="EMBL" id="VSSQ01109276">
    <property type="protein sequence ID" value="MPN47634.1"/>
    <property type="molecule type" value="Genomic_DNA"/>
</dbReference>